<feature type="compositionally biased region" description="Low complexity" evidence="1">
    <location>
        <begin position="807"/>
        <end position="829"/>
    </location>
</feature>
<evidence type="ECO:0000256" key="1">
    <source>
        <dbReference type="SAM" id="MobiDB-lite"/>
    </source>
</evidence>
<evidence type="ECO:0000256" key="3">
    <source>
        <dbReference type="SAM" id="SignalP"/>
    </source>
</evidence>
<organism evidence="5 6">
    <name type="scientific">Frankia canadensis</name>
    <dbReference type="NCBI Taxonomy" id="1836972"/>
    <lineage>
        <taxon>Bacteria</taxon>
        <taxon>Bacillati</taxon>
        <taxon>Actinomycetota</taxon>
        <taxon>Actinomycetes</taxon>
        <taxon>Frankiales</taxon>
        <taxon>Frankiaceae</taxon>
        <taxon>Frankia</taxon>
    </lineage>
</organism>
<dbReference type="InterPro" id="IPR002035">
    <property type="entry name" value="VWF_A"/>
</dbReference>
<reference evidence="5 6" key="1">
    <citation type="submission" date="2017-06" db="EMBL/GenBank/DDBJ databases">
        <authorList>
            <person name="Kim H.J."/>
            <person name="Triplett B.A."/>
        </authorList>
    </citation>
    <scope>NUCLEOTIDE SEQUENCE [LARGE SCALE GENOMIC DNA]</scope>
    <source>
        <strain evidence="5">FRACA_ARgP5</strain>
    </source>
</reference>
<evidence type="ECO:0000313" key="5">
    <source>
        <dbReference type="EMBL" id="SNQ51191.1"/>
    </source>
</evidence>
<name>A0A2I2KZU9_9ACTN</name>
<feature type="domain" description="VWFA" evidence="4">
    <location>
        <begin position="70"/>
        <end position="293"/>
    </location>
</feature>
<dbReference type="EMBL" id="FZMO01000529">
    <property type="protein sequence ID" value="SNQ51191.1"/>
    <property type="molecule type" value="Genomic_DNA"/>
</dbReference>
<dbReference type="AlphaFoldDB" id="A0A2I2KZU9"/>
<feature type="signal peptide" evidence="3">
    <location>
        <begin position="1"/>
        <end position="35"/>
    </location>
</feature>
<evidence type="ECO:0000259" key="4">
    <source>
        <dbReference type="PROSITE" id="PS50234"/>
    </source>
</evidence>
<dbReference type="OrthoDB" id="163530at2"/>
<proteinExistence type="predicted"/>
<dbReference type="PROSITE" id="PS50234">
    <property type="entry name" value="VWFA"/>
    <property type="match status" value="1"/>
</dbReference>
<dbReference type="Gene3D" id="3.40.50.410">
    <property type="entry name" value="von Willebrand factor, type A domain"/>
    <property type="match status" value="1"/>
</dbReference>
<evidence type="ECO:0000256" key="2">
    <source>
        <dbReference type="SAM" id="Phobius"/>
    </source>
</evidence>
<sequence>MPDRTVVLGEWIPRALSVAATVLAVVAATIAPALAAVTPDHAPASVTPAALSTAGSGPATVGADGRPKVHAVVLVDESNSESVESVRHEADAAGLIANSGQLDPSSEIAVVGFGTDDYPEVSQRPHGATDEACPMARVASADFRTCLSTLHNRTREEGNGTDHEAALTKALDILEANRDPAFFNVVFLLTDGGLRVDNVSRFGARLADPQATADQRNVAARQVIATQVAPRARTLGAQIWPVGFGSGLDENWMRQLATFGAGVNPLCQGVPVAAPVYHRANTASDVGQTLDQVLANASCQGYQQRQDDGGPGKPVTLSLTIPPTASSATINALKRDPNIKITYTDPRGNRVLGSGEQNGSRFTLNTSAPDSESLFISRPYPGDWKVTFTWPPGTQPRTVLADLTWLGQLSSVVRLVPSSPKPGQAANVYVSLQTSRGEPIDPKQLTGLNFQAFLAGEGFPDRQVLLADDGRVADQKAADGTFSGRVQVPENASGLLRLTGSVQGEGLRGTLQSASYPIAGRRSGGAVLQVPAVGGVHRPATITATLRADNPGSSPRQLRVRLEGLPGLSVSPADLTVPAGASGFTQALTISVAADAAYGARSGLARVLDVSAGGQDVTLDDEQLNLTVKAPPGFVAKYLYLLVLVLVLVLLGIAAALVLRARWRRRVDVCDLQANAARGDLPPIDVAAPRRWADRFRFVLHDQPGLPLSLALANPGDTANVYTVRRARHGQLTVVGPGGESRTDQAGTRIPLPSGATLWLQDRRVQPAGPAPLASDDPWAGGGGQGPDSGHDPFGAGSADPFGAPTGGQDPFAAPAGGPDPFAVPAGGQDPFGGGNAGGGGHAGADPFAGAGAAGGHGARGNGGRQPAPDPFAASAGGDPADGAGGFGGDGSGGGYGAGGYGAGGYDGGADGYGSVSDAPTLRPGAQAQPGGTWGDDWNTTQF</sequence>
<keyword evidence="3" id="KW-0732">Signal</keyword>
<keyword evidence="2" id="KW-0812">Transmembrane</keyword>
<feature type="compositionally biased region" description="Gly residues" evidence="1">
    <location>
        <begin position="883"/>
        <end position="912"/>
    </location>
</feature>
<dbReference type="SUPFAM" id="SSF53300">
    <property type="entry name" value="vWA-like"/>
    <property type="match status" value="1"/>
</dbReference>
<feature type="transmembrane region" description="Helical" evidence="2">
    <location>
        <begin position="638"/>
        <end position="659"/>
    </location>
</feature>
<dbReference type="InterPro" id="IPR036465">
    <property type="entry name" value="vWFA_dom_sf"/>
</dbReference>
<gene>
    <name evidence="5" type="ORF">FRACA_630007</name>
</gene>
<keyword evidence="2" id="KW-1133">Transmembrane helix</keyword>
<feature type="chain" id="PRO_5014765412" evidence="3">
    <location>
        <begin position="36"/>
        <end position="943"/>
    </location>
</feature>
<keyword evidence="6" id="KW-1185">Reference proteome</keyword>
<accession>A0A2I2KZU9</accession>
<keyword evidence="2" id="KW-0472">Membrane</keyword>
<feature type="compositionally biased region" description="Gly residues" evidence="1">
    <location>
        <begin position="830"/>
        <end position="843"/>
    </location>
</feature>
<feature type="compositionally biased region" description="Low complexity" evidence="1">
    <location>
        <begin position="865"/>
        <end position="882"/>
    </location>
</feature>
<dbReference type="CDD" id="cd00198">
    <property type="entry name" value="vWFA"/>
    <property type="match status" value="1"/>
</dbReference>
<evidence type="ECO:0000313" key="6">
    <source>
        <dbReference type="Proteomes" id="UP000234331"/>
    </source>
</evidence>
<protein>
    <submittedName>
        <fullName evidence="5">Putative von Willebrand factor type A</fullName>
    </submittedName>
</protein>
<feature type="region of interest" description="Disordered" evidence="1">
    <location>
        <begin position="733"/>
        <end position="943"/>
    </location>
</feature>
<dbReference type="RefSeq" id="WP_133150872.1">
    <property type="nucleotide sequence ID" value="NZ_FZMO01000529.1"/>
</dbReference>
<dbReference type="Proteomes" id="UP000234331">
    <property type="component" value="Unassembled WGS sequence"/>
</dbReference>
<feature type="compositionally biased region" description="Gly residues" evidence="1">
    <location>
        <begin position="852"/>
        <end position="864"/>
    </location>
</feature>